<evidence type="ECO:0000259" key="5">
    <source>
        <dbReference type="PROSITE" id="PS50865"/>
    </source>
</evidence>
<dbReference type="InterPro" id="IPR002893">
    <property type="entry name" value="Znf_MYND"/>
</dbReference>
<organism evidence="6 7">
    <name type="scientific">Mycena metata</name>
    <dbReference type="NCBI Taxonomy" id="1033252"/>
    <lineage>
        <taxon>Eukaryota</taxon>
        <taxon>Fungi</taxon>
        <taxon>Dikarya</taxon>
        <taxon>Basidiomycota</taxon>
        <taxon>Agaricomycotina</taxon>
        <taxon>Agaricomycetes</taxon>
        <taxon>Agaricomycetidae</taxon>
        <taxon>Agaricales</taxon>
        <taxon>Marasmiineae</taxon>
        <taxon>Mycenaceae</taxon>
        <taxon>Mycena</taxon>
    </lineage>
</organism>
<keyword evidence="2 4" id="KW-0863">Zinc-finger</keyword>
<proteinExistence type="predicted"/>
<dbReference type="GO" id="GO:0008270">
    <property type="term" value="F:zinc ion binding"/>
    <property type="evidence" value="ECO:0007669"/>
    <property type="project" value="UniProtKB-KW"/>
</dbReference>
<keyword evidence="7" id="KW-1185">Reference proteome</keyword>
<sequence>MPPRKPATAEEIAHLAAKMRVADPTRDNGAFSSLTTHDAMDWILGLGHIHELDPRMTSTRNPKEQREIATENLRLGLWDVQRFDYLFPNNPYSKTPNLKISRLQSWPNWKKPHPELRTGSIGLMKLDGFKDAARLNSYVWTHFQLTAFTQAQMVAMDPAKGDYGNWTGVKKMMGHASLDLTREGGSQVPFLVYFNKDVLLTMEVLDMKRVSWPEPGPKFLQTLKESQEVKFGTAPNDPLVPMLQTPKVPLVAVRYSYMEGRPKDGSQFFAHLESRMRETLPSGMSDDDVRVEFENHLRAGEEMPEETIRMFAQLLSYNADLVDKEWADEEQSHWNISNEAKKETRVSFFVPCLRPRFDVVEEIETGTPVTSYEKCGNCKKDAKNMCGSCRAVSYCCTDCAKEQWPVHKLDCKMSKKITSDPSSLPKDTLYIPARAYIHWVADFGFANEQELVKFGGPPVDEPPRNQYGPERFICRAQLSQAGKGQWDPHQQRMVWYHQNEGIVFLYDRRRSVLMRVGPQEPAKALVHNVVLPFHAAGYRQFAEVIQKRGIQGQLLFVWVRRVGDCIEVDLKDMPDQRGIRWE</sequence>
<evidence type="ECO:0000256" key="4">
    <source>
        <dbReference type="PROSITE-ProRule" id="PRU00134"/>
    </source>
</evidence>
<dbReference type="Pfam" id="PF01753">
    <property type="entry name" value="zf-MYND"/>
    <property type="match status" value="1"/>
</dbReference>
<keyword evidence="3" id="KW-0862">Zinc</keyword>
<name>A0AAD7KIX6_9AGAR</name>
<dbReference type="PROSITE" id="PS01360">
    <property type="entry name" value="ZF_MYND_1"/>
    <property type="match status" value="1"/>
</dbReference>
<evidence type="ECO:0000256" key="2">
    <source>
        <dbReference type="ARBA" id="ARBA00022771"/>
    </source>
</evidence>
<reference evidence="6" key="1">
    <citation type="submission" date="2023-03" db="EMBL/GenBank/DDBJ databases">
        <title>Massive genome expansion in bonnet fungi (Mycena s.s.) driven by repeated elements and novel gene families across ecological guilds.</title>
        <authorList>
            <consortium name="Lawrence Berkeley National Laboratory"/>
            <person name="Harder C.B."/>
            <person name="Miyauchi S."/>
            <person name="Viragh M."/>
            <person name="Kuo A."/>
            <person name="Thoen E."/>
            <person name="Andreopoulos B."/>
            <person name="Lu D."/>
            <person name="Skrede I."/>
            <person name="Drula E."/>
            <person name="Henrissat B."/>
            <person name="Morin E."/>
            <person name="Kohler A."/>
            <person name="Barry K."/>
            <person name="LaButti K."/>
            <person name="Morin E."/>
            <person name="Salamov A."/>
            <person name="Lipzen A."/>
            <person name="Mereny Z."/>
            <person name="Hegedus B."/>
            <person name="Baldrian P."/>
            <person name="Stursova M."/>
            <person name="Weitz H."/>
            <person name="Taylor A."/>
            <person name="Grigoriev I.V."/>
            <person name="Nagy L.G."/>
            <person name="Martin F."/>
            <person name="Kauserud H."/>
        </authorList>
    </citation>
    <scope>NUCLEOTIDE SEQUENCE</scope>
    <source>
        <strain evidence="6">CBHHK182m</strain>
    </source>
</reference>
<evidence type="ECO:0000256" key="1">
    <source>
        <dbReference type="ARBA" id="ARBA00022723"/>
    </source>
</evidence>
<dbReference type="SUPFAM" id="SSF144232">
    <property type="entry name" value="HIT/MYND zinc finger-like"/>
    <property type="match status" value="1"/>
</dbReference>
<accession>A0AAD7KIX6</accession>
<comment type="caution">
    <text evidence="6">The sequence shown here is derived from an EMBL/GenBank/DDBJ whole genome shotgun (WGS) entry which is preliminary data.</text>
</comment>
<dbReference type="EMBL" id="JARKIB010000002">
    <property type="protein sequence ID" value="KAJ7784136.1"/>
    <property type="molecule type" value="Genomic_DNA"/>
</dbReference>
<gene>
    <name evidence="6" type="ORF">B0H16DRAFT_1491438</name>
</gene>
<evidence type="ECO:0000313" key="6">
    <source>
        <dbReference type="EMBL" id="KAJ7784136.1"/>
    </source>
</evidence>
<dbReference type="PROSITE" id="PS50865">
    <property type="entry name" value="ZF_MYND_2"/>
    <property type="match status" value="1"/>
</dbReference>
<evidence type="ECO:0000313" key="7">
    <source>
        <dbReference type="Proteomes" id="UP001215598"/>
    </source>
</evidence>
<evidence type="ECO:0000256" key="3">
    <source>
        <dbReference type="ARBA" id="ARBA00022833"/>
    </source>
</evidence>
<keyword evidence="1" id="KW-0479">Metal-binding</keyword>
<protein>
    <recommendedName>
        <fullName evidence="5">MYND-type domain-containing protein</fullName>
    </recommendedName>
</protein>
<feature type="domain" description="MYND-type" evidence="5">
    <location>
        <begin position="375"/>
        <end position="411"/>
    </location>
</feature>
<dbReference type="Gene3D" id="6.10.140.2220">
    <property type="match status" value="1"/>
</dbReference>
<dbReference type="Proteomes" id="UP001215598">
    <property type="component" value="Unassembled WGS sequence"/>
</dbReference>
<dbReference type="AlphaFoldDB" id="A0AAD7KIX6"/>